<feature type="domain" description="N-acetyltransferase" evidence="4">
    <location>
        <begin position="5"/>
        <end position="150"/>
    </location>
</feature>
<dbReference type="CDD" id="cd04301">
    <property type="entry name" value="NAT_SF"/>
    <property type="match status" value="1"/>
</dbReference>
<evidence type="ECO:0000256" key="1">
    <source>
        <dbReference type="ARBA" id="ARBA00022679"/>
    </source>
</evidence>
<keyword evidence="2 5" id="KW-0012">Acyltransferase</keyword>
<dbReference type="NCBIfam" id="TIGR01575">
    <property type="entry name" value="rimI"/>
    <property type="match status" value="1"/>
</dbReference>
<dbReference type="GO" id="GO:0005840">
    <property type="term" value="C:ribosome"/>
    <property type="evidence" value="ECO:0007669"/>
    <property type="project" value="UniProtKB-KW"/>
</dbReference>
<comment type="caution">
    <text evidence="5">The sequence shown here is derived from an EMBL/GenBank/DDBJ whole genome shotgun (WGS) entry which is preliminary data.</text>
</comment>
<dbReference type="InterPro" id="IPR051556">
    <property type="entry name" value="N-term/lysine_N-AcTrnsfr"/>
</dbReference>
<dbReference type="PROSITE" id="PS51186">
    <property type="entry name" value="GNAT"/>
    <property type="match status" value="1"/>
</dbReference>
<dbReference type="PANTHER" id="PTHR42919:SF8">
    <property type="entry name" value="N-ALPHA-ACETYLTRANSFERASE 50"/>
    <property type="match status" value="1"/>
</dbReference>
<organism evidence="5 6">
    <name type="scientific">Oceanobacillus longus</name>
    <dbReference type="NCBI Taxonomy" id="930120"/>
    <lineage>
        <taxon>Bacteria</taxon>
        <taxon>Bacillati</taxon>
        <taxon>Bacillota</taxon>
        <taxon>Bacilli</taxon>
        <taxon>Bacillales</taxon>
        <taxon>Bacillaceae</taxon>
        <taxon>Oceanobacillus</taxon>
    </lineage>
</organism>
<keyword evidence="6" id="KW-1185">Reference proteome</keyword>
<dbReference type="EC" id="2.3.1.266" evidence="3"/>
<evidence type="ECO:0000256" key="3">
    <source>
        <dbReference type="RuleBase" id="RU363094"/>
    </source>
</evidence>
<dbReference type="InterPro" id="IPR006464">
    <property type="entry name" value="AcTrfase_RimI/Ard1"/>
</dbReference>
<evidence type="ECO:0000259" key="4">
    <source>
        <dbReference type="PROSITE" id="PS51186"/>
    </source>
</evidence>
<gene>
    <name evidence="5" type="primary">rimI</name>
    <name evidence="5" type="ORF">ACFOUV_16985</name>
</gene>
<dbReference type="SUPFAM" id="SSF55729">
    <property type="entry name" value="Acyl-CoA N-acyltransferases (Nat)"/>
    <property type="match status" value="1"/>
</dbReference>
<dbReference type="RefSeq" id="WP_379497981.1">
    <property type="nucleotide sequence ID" value="NZ_JBHSAO010000015.1"/>
</dbReference>
<evidence type="ECO:0000256" key="2">
    <source>
        <dbReference type="ARBA" id="ARBA00023315"/>
    </source>
</evidence>
<evidence type="ECO:0000313" key="6">
    <source>
        <dbReference type="Proteomes" id="UP001595772"/>
    </source>
</evidence>
<dbReference type="GO" id="GO:0008999">
    <property type="term" value="F:protein-N-terminal-alanine acetyltransferase activity"/>
    <property type="evidence" value="ECO:0007669"/>
    <property type="project" value="UniProtKB-EC"/>
</dbReference>
<comment type="subcellular location">
    <subcellularLocation>
        <location evidence="3">Cytoplasm</location>
    </subcellularLocation>
</comment>
<keyword evidence="3" id="KW-0963">Cytoplasm</keyword>
<sequence length="150" mass="17214">MMANVTIRKMELFDVNHVLDVERVSFATPWTTDIFYQELIDNKHAHYFVMELDDKIVGYIGIWIVIDDAQITNVAILPDYRGNKLGEKLFGYTVQYAVKMGVKRLSLEVRESNSPAKGLYKKFGLVAGGIRKNYYTDNGEDAIVMWVNLI</sequence>
<protein>
    <recommendedName>
        <fullName evidence="3">[Ribosomal protein bS18]-alanine N-acetyltransferase</fullName>
        <ecNumber evidence="3">2.3.1.266</ecNumber>
    </recommendedName>
</protein>
<name>A0ABV8H397_9BACI</name>
<evidence type="ECO:0000313" key="5">
    <source>
        <dbReference type="EMBL" id="MFC4025483.1"/>
    </source>
</evidence>
<comment type="function">
    <text evidence="3">Acetylates the N-terminal alanine of ribosomal protein bS18.</text>
</comment>
<dbReference type="InterPro" id="IPR016181">
    <property type="entry name" value="Acyl_CoA_acyltransferase"/>
</dbReference>
<dbReference type="Pfam" id="PF00583">
    <property type="entry name" value="Acetyltransf_1"/>
    <property type="match status" value="1"/>
</dbReference>
<dbReference type="Gene3D" id="3.40.630.30">
    <property type="match status" value="1"/>
</dbReference>
<keyword evidence="5" id="KW-0689">Ribosomal protein</keyword>
<dbReference type="EMBL" id="JBHSAO010000015">
    <property type="protein sequence ID" value="MFC4025483.1"/>
    <property type="molecule type" value="Genomic_DNA"/>
</dbReference>
<accession>A0ABV8H397</accession>
<reference evidence="6" key="1">
    <citation type="journal article" date="2019" name="Int. J. Syst. Evol. Microbiol.">
        <title>The Global Catalogue of Microorganisms (GCM) 10K type strain sequencing project: providing services to taxonomists for standard genome sequencing and annotation.</title>
        <authorList>
            <consortium name="The Broad Institute Genomics Platform"/>
            <consortium name="The Broad Institute Genome Sequencing Center for Infectious Disease"/>
            <person name="Wu L."/>
            <person name="Ma J."/>
        </authorList>
    </citation>
    <scope>NUCLEOTIDE SEQUENCE [LARGE SCALE GENOMIC DNA]</scope>
    <source>
        <strain evidence="6">IBRC-M 10703</strain>
    </source>
</reference>
<proteinExistence type="inferred from homology"/>
<keyword evidence="5" id="KW-0687">Ribonucleoprotein</keyword>
<comment type="similarity">
    <text evidence="3">Belongs to the acetyltransferase family. RimI subfamily.</text>
</comment>
<keyword evidence="1 5" id="KW-0808">Transferase</keyword>
<dbReference type="Proteomes" id="UP001595772">
    <property type="component" value="Unassembled WGS sequence"/>
</dbReference>
<dbReference type="InterPro" id="IPR000182">
    <property type="entry name" value="GNAT_dom"/>
</dbReference>
<comment type="catalytic activity">
    <reaction evidence="3">
        <text>N-terminal L-alanyl-[ribosomal protein bS18] + acetyl-CoA = N-terminal N(alpha)-acetyl-L-alanyl-[ribosomal protein bS18] + CoA + H(+)</text>
        <dbReference type="Rhea" id="RHEA:43756"/>
        <dbReference type="Rhea" id="RHEA-COMP:10676"/>
        <dbReference type="Rhea" id="RHEA-COMP:10677"/>
        <dbReference type="ChEBI" id="CHEBI:15378"/>
        <dbReference type="ChEBI" id="CHEBI:57287"/>
        <dbReference type="ChEBI" id="CHEBI:57288"/>
        <dbReference type="ChEBI" id="CHEBI:64718"/>
        <dbReference type="ChEBI" id="CHEBI:83683"/>
        <dbReference type="EC" id="2.3.1.266"/>
    </reaction>
</comment>
<dbReference type="PANTHER" id="PTHR42919">
    <property type="entry name" value="N-ALPHA-ACETYLTRANSFERASE"/>
    <property type="match status" value="1"/>
</dbReference>